<sequence>MQNRLPLTIDPTKAAQKRLDYAGNYLAKNANRLSELVENVNSDIECSLSFGFDEQRLCVISIDAKVTVKLECQRCQQAYDKLIHVKNKFSPVKSDAQAEALPEHYEPALVNEFGEIDMLSLVEEEIILSLPIVPVHDSEHCKVSEADFVFGQIPTEDDKPNPFAILASLKNKP</sequence>
<dbReference type="InterPro" id="IPR039255">
    <property type="entry name" value="YceD_bac"/>
</dbReference>
<keyword evidence="7" id="KW-1185">Reference proteome</keyword>
<name>A0A495RH42_9GAMM</name>
<dbReference type="InterPro" id="IPR003772">
    <property type="entry name" value="YceD"/>
</dbReference>
<dbReference type="NCBIfam" id="NF008395">
    <property type="entry name" value="PRK11193.1"/>
    <property type="match status" value="1"/>
</dbReference>
<comment type="caution">
    <text evidence="6">The sequence shown here is derived from an EMBL/GenBank/DDBJ whole genome shotgun (WGS) entry which is preliminary data.</text>
</comment>
<evidence type="ECO:0000256" key="5">
    <source>
        <dbReference type="ARBA" id="ARBA00031841"/>
    </source>
</evidence>
<evidence type="ECO:0000256" key="1">
    <source>
        <dbReference type="ARBA" id="ARBA00002868"/>
    </source>
</evidence>
<dbReference type="Proteomes" id="UP000278542">
    <property type="component" value="Unassembled WGS sequence"/>
</dbReference>
<dbReference type="RefSeq" id="WP_121143742.1">
    <property type="nucleotide sequence ID" value="NZ_RBWY01000001.1"/>
</dbReference>
<evidence type="ECO:0000313" key="6">
    <source>
        <dbReference type="EMBL" id="RKS86812.1"/>
    </source>
</evidence>
<dbReference type="GO" id="GO:0042254">
    <property type="term" value="P:ribosome biogenesis"/>
    <property type="evidence" value="ECO:0007669"/>
    <property type="project" value="UniProtKB-KW"/>
</dbReference>
<organism evidence="6 7">
    <name type="scientific">Orbus hercynius</name>
    <dbReference type="NCBI Taxonomy" id="593135"/>
    <lineage>
        <taxon>Bacteria</taxon>
        <taxon>Pseudomonadati</taxon>
        <taxon>Pseudomonadota</taxon>
        <taxon>Gammaproteobacteria</taxon>
        <taxon>Orbales</taxon>
        <taxon>Orbaceae</taxon>
        <taxon>Orbus</taxon>
    </lineage>
</organism>
<keyword evidence="4" id="KW-0690">Ribosome biogenesis</keyword>
<gene>
    <name evidence="6" type="ORF">DES39_0010</name>
</gene>
<dbReference type="Pfam" id="PF02620">
    <property type="entry name" value="YceD"/>
    <property type="match status" value="1"/>
</dbReference>
<evidence type="ECO:0000256" key="2">
    <source>
        <dbReference type="ARBA" id="ARBA00010740"/>
    </source>
</evidence>
<protein>
    <recommendedName>
        <fullName evidence="3">Large ribosomal RNA subunit accumulation protein YceD</fullName>
    </recommendedName>
    <alternativeName>
        <fullName evidence="5">23S rRNA accumulation protein YceD</fullName>
    </alternativeName>
</protein>
<reference evidence="6 7" key="1">
    <citation type="submission" date="2018-10" db="EMBL/GenBank/DDBJ databases">
        <title>Genomic Encyclopedia of Type Strains, Phase IV (KMG-IV): sequencing the most valuable type-strain genomes for metagenomic binning, comparative biology and taxonomic classification.</title>
        <authorList>
            <person name="Goeker M."/>
        </authorList>
    </citation>
    <scope>NUCLEOTIDE SEQUENCE [LARGE SCALE GENOMIC DNA]</scope>
    <source>
        <strain evidence="6 7">DSM 22228</strain>
    </source>
</reference>
<dbReference type="PANTHER" id="PTHR38099:SF1">
    <property type="entry name" value="LARGE RIBOSOMAL RNA SUBUNIT ACCUMULATION PROTEIN YCED"/>
    <property type="match status" value="1"/>
</dbReference>
<comment type="similarity">
    <text evidence="2">Belongs to the DUF177 domain family.</text>
</comment>
<evidence type="ECO:0000256" key="4">
    <source>
        <dbReference type="ARBA" id="ARBA00022517"/>
    </source>
</evidence>
<accession>A0A495RH42</accession>
<dbReference type="EMBL" id="RBWY01000001">
    <property type="protein sequence ID" value="RKS86812.1"/>
    <property type="molecule type" value="Genomic_DNA"/>
</dbReference>
<evidence type="ECO:0000256" key="3">
    <source>
        <dbReference type="ARBA" id="ARBA00015716"/>
    </source>
</evidence>
<dbReference type="OrthoDB" id="9786771at2"/>
<dbReference type="GO" id="GO:0005829">
    <property type="term" value="C:cytosol"/>
    <property type="evidence" value="ECO:0007669"/>
    <property type="project" value="TreeGrafter"/>
</dbReference>
<evidence type="ECO:0000313" key="7">
    <source>
        <dbReference type="Proteomes" id="UP000278542"/>
    </source>
</evidence>
<comment type="function">
    <text evidence="1">Plays a role in synthesis, processing and/or stability of 23S rRNA.</text>
</comment>
<dbReference type="PANTHER" id="PTHR38099">
    <property type="entry name" value="LARGE RIBOSOMAL RNA SUBUNIT ACCUMULATION PROTEIN YCED"/>
    <property type="match status" value="1"/>
</dbReference>
<dbReference type="AlphaFoldDB" id="A0A495RH42"/>
<proteinExistence type="inferred from homology"/>